<dbReference type="GO" id="GO:0004341">
    <property type="term" value="F:gluconolactonase activity"/>
    <property type="evidence" value="ECO:0007669"/>
    <property type="project" value="UniProtKB-EC"/>
</dbReference>
<dbReference type="InterPro" id="IPR051262">
    <property type="entry name" value="SMP-30/CGR1_Lactonase"/>
</dbReference>
<dbReference type="EC" id="3.1.1.17" evidence="3"/>
<dbReference type="Pfam" id="PF08450">
    <property type="entry name" value="SGL"/>
    <property type="match status" value="1"/>
</dbReference>
<comment type="caution">
    <text evidence="3">The sequence shown here is derived from an EMBL/GenBank/DDBJ whole genome shotgun (WGS) entry which is preliminary data.</text>
</comment>
<evidence type="ECO:0000313" key="3">
    <source>
        <dbReference type="EMBL" id="CAE6793696.1"/>
    </source>
</evidence>
<reference evidence="3 4" key="1">
    <citation type="submission" date="2021-02" db="EMBL/GenBank/DDBJ databases">
        <authorList>
            <person name="Han P."/>
        </authorList>
    </citation>
    <scope>NUCLEOTIDE SEQUENCE [LARGE SCALE GENOMIC DNA]</scope>
    <source>
        <strain evidence="3">Candidatus Nitrospira sp. ZN2</strain>
    </source>
</reference>
<keyword evidence="4" id="KW-1185">Reference proteome</keyword>
<organism evidence="3 4">
    <name type="scientific">Nitrospira defluvii</name>
    <dbReference type="NCBI Taxonomy" id="330214"/>
    <lineage>
        <taxon>Bacteria</taxon>
        <taxon>Pseudomonadati</taxon>
        <taxon>Nitrospirota</taxon>
        <taxon>Nitrospiria</taxon>
        <taxon>Nitrospirales</taxon>
        <taxon>Nitrospiraceae</taxon>
        <taxon>Nitrospira</taxon>
    </lineage>
</organism>
<feature type="domain" description="SMP-30/Gluconolactonase/LRE-like region" evidence="2">
    <location>
        <begin position="121"/>
        <end position="386"/>
    </location>
</feature>
<protein>
    <submittedName>
        <fullName evidence="3">Gluconolactonase</fullName>
        <ecNumber evidence="3">3.1.1.17</ecNumber>
    </submittedName>
</protein>
<dbReference type="InterPro" id="IPR011042">
    <property type="entry name" value="6-blade_b-propeller_TolB-like"/>
</dbReference>
<evidence type="ECO:0000259" key="2">
    <source>
        <dbReference type="Pfam" id="PF08450"/>
    </source>
</evidence>
<proteinExistence type="predicted"/>
<dbReference type="EMBL" id="CAJNBJ010000019">
    <property type="protein sequence ID" value="CAE6793696.1"/>
    <property type="molecule type" value="Genomic_DNA"/>
</dbReference>
<keyword evidence="1 3" id="KW-0378">Hydrolase</keyword>
<evidence type="ECO:0000256" key="1">
    <source>
        <dbReference type="ARBA" id="ARBA00022801"/>
    </source>
</evidence>
<dbReference type="InterPro" id="IPR013658">
    <property type="entry name" value="SGL"/>
</dbReference>
<dbReference type="SUPFAM" id="SSF63829">
    <property type="entry name" value="Calcium-dependent phosphotriesterase"/>
    <property type="match status" value="1"/>
</dbReference>
<dbReference type="Gene3D" id="2.120.10.30">
    <property type="entry name" value="TolB, C-terminal domain"/>
    <property type="match status" value="1"/>
</dbReference>
<gene>
    <name evidence="3" type="ORF">NSPZN2_60132</name>
</gene>
<dbReference type="PANTHER" id="PTHR47572">
    <property type="entry name" value="LIPOPROTEIN-RELATED"/>
    <property type="match status" value="1"/>
</dbReference>
<sequence>MFEIAIDDYAEVWVDGKLPLVLGQPGGQLIKGFNAPNRVVLTRNAKPGQRIQLAVFGINGPLSNPPGNFIWVRSATLDFYRPDHIGPTHFVKTEIVKTDPVLDQIVAPGTQLEQLAGGFLFTEGPVWVPATADASGYLLFSDPNANTIYRWSAEGQVSVFRAKSGYSGFNVGDYLQPGSNGLTLDRRGRLTINQHGNRRVIRVEPRGNITVLADRYGGKRLNSPNDLVYRSDDALYFTDPPFGLPKVFDDPGKELPYSGVYCVKDGLVKLVSTELDAPNGIALSPDEKTLYVNNWNDKRKVIVRYDVNPDCTLSNSRLFFDMTNAPGSDALDGLKVDQQGNVYSTGPGGLWILSPDGRQLGLIKGPEDPHNMAWGDDDGKTLYITALTGIYRIRLNIAGVRP</sequence>
<dbReference type="Proteomes" id="UP000675880">
    <property type="component" value="Unassembled WGS sequence"/>
</dbReference>
<name>A0ABM8S818_9BACT</name>
<evidence type="ECO:0000313" key="4">
    <source>
        <dbReference type="Proteomes" id="UP000675880"/>
    </source>
</evidence>
<dbReference type="PANTHER" id="PTHR47572:SF4">
    <property type="entry name" value="LACTONASE DRP35"/>
    <property type="match status" value="1"/>
</dbReference>
<accession>A0ABM8S818</accession>